<dbReference type="GO" id="GO:0016787">
    <property type="term" value="F:hydrolase activity"/>
    <property type="evidence" value="ECO:0007669"/>
    <property type="project" value="UniProtKB-KW"/>
</dbReference>
<comment type="caution">
    <text evidence="3">The sequence shown here is derived from an EMBL/GenBank/DDBJ whole genome shotgun (WGS) entry which is preliminary data.</text>
</comment>
<proteinExistence type="inferred from homology"/>
<dbReference type="InterPro" id="IPR050266">
    <property type="entry name" value="AB_hydrolase_sf"/>
</dbReference>
<keyword evidence="3" id="KW-0378">Hydrolase</keyword>
<keyword evidence="4" id="KW-1185">Reference proteome</keyword>
<dbReference type="SUPFAM" id="SSF53474">
    <property type="entry name" value="alpha/beta-Hydrolases"/>
    <property type="match status" value="1"/>
</dbReference>
<reference evidence="3 4" key="1">
    <citation type="submission" date="2019-07" db="EMBL/GenBank/DDBJ databases">
        <title>Whole genome shotgun sequence of Staphylococcus piscifermentans NBRC 109625.</title>
        <authorList>
            <person name="Hosoyama A."/>
            <person name="Uohara A."/>
            <person name="Ohji S."/>
            <person name="Ichikawa N."/>
        </authorList>
    </citation>
    <scope>NUCLEOTIDE SEQUENCE [LARGE SCALE GENOMIC DNA]</scope>
    <source>
        <strain evidence="3 4">NBRC 109625</strain>
    </source>
</reference>
<dbReference type="PANTHER" id="PTHR43798:SF33">
    <property type="entry name" value="HYDROLASE, PUTATIVE (AFU_ORTHOLOGUE AFUA_2G14860)-RELATED"/>
    <property type="match status" value="1"/>
</dbReference>
<dbReference type="RefSeq" id="WP_170168041.1">
    <property type="nucleotide sequence ID" value="NZ_BKAR01000011.1"/>
</dbReference>
<evidence type="ECO:0000256" key="1">
    <source>
        <dbReference type="ARBA" id="ARBA00008645"/>
    </source>
</evidence>
<dbReference type="Proteomes" id="UP000321736">
    <property type="component" value="Unassembled WGS sequence"/>
</dbReference>
<gene>
    <name evidence="3" type="ORF">SPI02_10620</name>
</gene>
<dbReference type="PANTHER" id="PTHR43798">
    <property type="entry name" value="MONOACYLGLYCEROL LIPASE"/>
    <property type="match status" value="1"/>
</dbReference>
<comment type="similarity">
    <text evidence="1">Belongs to the AB hydrolase superfamily.</text>
</comment>
<feature type="domain" description="AB hydrolase-1" evidence="2">
    <location>
        <begin position="20"/>
        <end position="269"/>
    </location>
</feature>
<dbReference type="InterPro" id="IPR000073">
    <property type="entry name" value="AB_hydrolase_1"/>
</dbReference>
<name>A0A239TKB6_9STAP</name>
<dbReference type="InterPro" id="IPR029058">
    <property type="entry name" value="AB_hydrolase_fold"/>
</dbReference>
<accession>A0A239TKB6</accession>
<dbReference type="EMBL" id="BKAR01000011">
    <property type="protein sequence ID" value="GEP84477.1"/>
    <property type="molecule type" value="Genomic_DNA"/>
</dbReference>
<dbReference type="Gene3D" id="3.40.50.1820">
    <property type="entry name" value="alpha/beta hydrolase"/>
    <property type="match status" value="1"/>
</dbReference>
<evidence type="ECO:0000259" key="2">
    <source>
        <dbReference type="Pfam" id="PF00561"/>
    </source>
</evidence>
<dbReference type="Pfam" id="PF00561">
    <property type="entry name" value="Abhydrolase_1"/>
    <property type="match status" value="1"/>
</dbReference>
<dbReference type="AlphaFoldDB" id="A0A239TKB6"/>
<sequence length="284" mass="31437">MHSLETNGAIVRYEQLGEGPLLIMIPGASGVHDSYKDAAETLKADFTVILPDRRGYGYSELTEPMPASINQTHSTFKLEKDTQDVIALAQHLSNNPVYIMGTDTGAVVGMHLLEQSPELIAGAALHEPLNATVFSNRSDLEKETTKISEAAEIEGIPAAMRIFEHVMQPSQLDMEVLVENTIAPCAVCSPDTMESNSAESTKIWMQYELRQYMDYLVNLETLRQSADKIFWLQGTKSKGSLAYQASHLFAREMDRQAIEAAGGHFGYVQEPEAFAQNLIKILKK</sequence>
<evidence type="ECO:0000313" key="3">
    <source>
        <dbReference type="EMBL" id="GEP84477.1"/>
    </source>
</evidence>
<evidence type="ECO:0000313" key="4">
    <source>
        <dbReference type="Proteomes" id="UP000321736"/>
    </source>
</evidence>
<organism evidence="3 4">
    <name type="scientific">Staphylococcus piscifermentans</name>
    <dbReference type="NCBI Taxonomy" id="70258"/>
    <lineage>
        <taxon>Bacteria</taxon>
        <taxon>Bacillati</taxon>
        <taxon>Bacillota</taxon>
        <taxon>Bacilli</taxon>
        <taxon>Bacillales</taxon>
        <taxon>Staphylococcaceae</taxon>
        <taxon>Staphylococcus</taxon>
    </lineage>
</organism>
<dbReference type="GO" id="GO:0016020">
    <property type="term" value="C:membrane"/>
    <property type="evidence" value="ECO:0007669"/>
    <property type="project" value="TreeGrafter"/>
</dbReference>
<protein>
    <submittedName>
        <fullName evidence="3">Putative hydrolase</fullName>
    </submittedName>
</protein>